<dbReference type="NCBIfam" id="TIGR01361">
    <property type="entry name" value="DAHP_synth_Bsub"/>
    <property type="match status" value="1"/>
</dbReference>
<dbReference type="PANTHER" id="PTHR43018">
    <property type="entry name" value="PHOSPHO-2-DEHYDRO-3-DEOXYHEPTONATE ALDOLASE"/>
    <property type="match status" value="1"/>
</dbReference>
<evidence type="ECO:0000256" key="1">
    <source>
        <dbReference type="ARBA" id="ARBA00022679"/>
    </source>
</evidence>
<name>Q8GE02_HELMO</name>
<organism evidence="4">
    <name type="scientific">Heliobacterium mobile</name>
    <name type="common">Heliobacillus mobilis</name>
    <dbReference type="NCBI Taxonomy" id="28064"/>
    <lineage>
        <taxon>Bacteria</taxon>
        <taxon>Bacillati</taxon>
        <taxon>Bacillota</taxon>
        <taxon>Clostridia</taxon>
        <taxon>Eubacteriales</taxon>
        <taxon>Heliobacteriaceae</taxon>
        <taxon>Heliobacterium</taxon>
    </lineage>
</organism>
<evidence type="ECO:0008006" key="5">
    <source>
        <dbReference type="Google" id="ProtNLM"/>
    </source>
</evidence>
<keyword evidence="1" id="KW-0808">Transferase</keyword>
<accession>Q8GE02</accession>
<dbReference type="NCBIfam" id="NF006421">
    <property type="entry name" value="PRK08673.1"/>
    <property type="match status" value="1"/>
</dbReference>
<dbReference type="NCBIfam" id="NF009239">
    <property type="entry name" value="PRK12595.1"/>
    <property type="match status" value="1"/>
</dbReference>
<dbReference type="InterPro" id="IPR006218">
    <property type="entry name" value="DAHP1/KDSA"/>
</dbReference>
<dbReference type="GO" id="GO:0016832">
    <property type="term" value="F:aldehyde-lyase activity"/>
    <property type="evidence" value="ECO:0007669"/>
    <property type="project" value="InterPro"/>
</dbReference>
<dbReference type="InterPro" id="IPR041071">
    <property type="entry name" value="DAHP_snth_FXD"/>
</dbReference>
<dbReference type="Pfam" id="PF00793">
    <property type="entry name" value="DAHP_synth_1"/>
    <property type="match status" value="1"/>
</dbReference>
<reference evidence="4" key="1">
    <citation type="journal article" date="2002" name="Science">
        <title>Whole-genome analysis of photosynthetic prokaryotes.</title>
        <authorList>
            <person name="Raymond J."/>
            <person name="Zhaxybayeva O."/>
            <person name="Gogarten J.P."/>
            <person name="Gerdes S.Y."/>
            <person name="Blankenship R.E."/>
        </authorList>
    </citation>
    <scope>NUCLEOTIDE SEQUENCE</scope>
</reference>
<dbReference type="InterPro" id="IPR052899">
    <property type="entry name" value="Class-I_DAHP_synthase"/>
</dbReference>
<sequence>MVKSRFPHSINERIAPDAKVSLSEVDQSGWYHGCLAAFVPNPGTAAGFLILINKNLEGSPMIIVMNPNATASQIDNINKTLTEYGFTGHSIHGVNRIVIGAVGDRQAIASLGLEAMAGVEKVVPIRRPYKLVSREAKREDTVITVKDVAIGGESVTLIAGPCAVESIDQMMLAAEKVRLAGAKILRGGTYKPRTSPYAFQGLEEEGLKILNTAGRFAGLPTVTEVIDLPSLEIASRYVDILQIGARNMQNFRLLQAVGQTRLPVILKRGLSATIEEWLMAAEYIMAQGNSQIILCERGIRTFETATRNTLDLSAVPLVKELSHLPILVDPSHSTGASRLVASMSRAAVAAGADGLLVEVHPEPCKALCDGPQSLEPEDFTRMVESLRPIAAAVGREI</sequence>
<feature type="non-terminal residue" evidence="4">
    <location>
        <position position="397"/>
    </location>
</feature>
<dbReference type="Gene3D" id="3.30.70.1140">
    <property type="entry name" value="Phospho-2-dehydro-3-deoxyheptonate aldolase, domain 1"/>
    <property type="match status" value="1"/>
</dbReference>
<evidence type="ECO:0000259" key="3">
    <source>
        <dbReference type="Pfam" id="PF18152"/>
    </source>
</evidence>
<evidence type="ECO:0000313" key="4">
    <source>
        <dbReference type="EMBL" id="AAN87423.1"/>
    </source>
</evidence>
<feature type="domain" description="DAHP synthetase I/KDSA" evidence="2">
    <location>
        <begin position="141"/>
        <end position="382"/>
    </location>
</feature>
<reference evidence="4" key="2">
    <citation type="submission" date="2002-08" db="EMBL/GenBank/DDBJ databases">
        <authorList>
            <person name="Liolios K.G."/>
            <person name="Chu L."/>
            <person name="Ostrovskaya O."/>
            <person name="Mendybaeva N."/>
            <person name="Koukharenko V."/>
            <person name="Gerdes S."/>
            <person name="Kyrpides N."/>
            <person name="Overbeek R."/>
        </authorList>
    </citation>
    <scope>NUCLEOTIDE SEQUENCE</scope>
</reference>
<dbReference type="GO" id="GO:0016740">
    <property type="term" value="F:transferase activity"/>
    <property type="evidence" value="ECO:0007669"/>
    <property type="project" value="UniProtKB-KW"/>
</dbReference>
<dbReference type="SUPFAM" id="SSF51569">
    <property type="entry name" value="Aldolase"/>
    <property type="match status" value="1"/>
</dbReference>
<dbReference type="Gene3D" id="3.20.20.70">
    <property type="entry name" value="Aldolase class I"/>
    <property type="match status" value="1"/>
</dbReference>
<dbReference type="GO" id="GO:0009073">
    <property type="term" value="P:aromatic amino acid family biosynthetic process"/>
    <property type="evidence" value="ECO:0007669"/>
    <property type="project" value="InterPro"/>
</dbReference>
<dbReference type="EMBL" id="AY142819">
    <property type="protein sequence ID" value="AAN87423.1"/>
    <property type="molecule type" value="Genomic_DNA"/>
</dbReference>
<dbReference type="Pfam" id="PF18152">
    <property type="entry name" value="DAHP_snth_FXD"/>
    <property type="match status" value="1"/>
</dbReference>
<protein>
    <recommendedName>
        <fullName evidence="5">3-deoxy-7-phosphoheptulonate synthase</fullName>
    </recommendedName>
</protein>
<dbReference type="AlphaFoldDB" id="Q8GE02"/>
<dbReference type="PANTHER" id="PTHR43018:SF2">
    <property type="entry name" value="PHOSPHO-2-DEHYDRO-3-DEOXYHEPTONATE ALDOLASE"/>
    <property type="match status" value="1"/>
</dbReference>
<dbReference type="InterPro" id="IPR013785">
    <property type="entry name" value="Aldolase_TIM"/>
</dbReference>
<feature type="domain" description="DAHP synthase ferredoxin-like" evidence="3">
    <location>
        <begin position="61"/>
        <end position="126"/>
    </location>
</feature>
<evidence type="ECO:0000259" key="2">
    <source>
        <dbReference type="Pfam" id="PF00793"/>
    </source>
</evidence>
<proteinExistence type="predicted"/>
<dbReference type="InterPro" id="IPR006268">
    <property type="entry name" value="DAHP_syn_2"/>
</dbReference>